<comment type="caution">
    <text evidence="1">The sequence shown here is derived from an EMBL/GenBank/DDBJ whole genome shotgun (WGS) entry which is preliminary data.</text>
</comment>
<protein>
    <submittedName>
        <fullName evidence="1">Uncharacterized protein</fullName>
    </submittedName>
</protein>
<organism evidence="1 2">
    <name type="scientific">Trichomonascus ciferrii</name>
    <dbReference type="NCBI Taxonomy" id="44093"/>
    <lineage>
        <taxon>Eukaryota</taxon>
        <taxon>Fungi</taxon>
        <taxon>Dikarya</taxon>
        <taxon>Ascomycota</taxon>
        <taxon>Saccharomycotina</taxon>
        <taxon>Dipodascomycetes</taxon>
        <taxon>Dipodascales</taxon>
        <taxon>Trichomonascaceae</taxon>
        <taxon>Trichomonascus</taxon>
        <taxon>Trichomonascus ciferrii complex</taxon>
    </lineage>
</organism>
<dbReference type="AlphaFoldDB" id="A0A642VBT7"/>
<evidence type="ECO:0000313" key="2">
    <source>
        <dbReference type="Proteomes" id="UP000761534"/>
    </source>
</evidence>
<proteinExistence type="predicted"/>
<accession>A0A642VBT7</accession>
<name>A0A642VBT7_9ASCO</name>
<dbReference type="VEuPathDB" id="FungiDB:TRICI_002677"/>
<reference evidence="1" key="1">
    <citation type="journal article" date="2019" name="G3 (Bethesda)">
        <title>Genome Assemblies of Two Rare Opportunistic Yeast Pathogens: Diutina rugosa (syn. Candida rugosa) and Trichomonascus ciferrii (syn. Candida ciferrii).</title>
        <authorList>
            <person name="Mixao V."/>
            <person name="Saus E."/>
            <person name="Hansen A.P."/>
            <person name="Lass-Florl C."/>
            <person name="Gabaldon T."/>
        </authorList>
    </citation>
    <scope>NUCLEOTIDE SEQUENCE</scope>
    <source>
        <strain evidence="1">CBS 4856</strain>
    </source>
</reference>
<gene>
    <name evidence="1" type="ORF">TRICI_002677</name>
</gene>
<evidence type="ECO:0000313" key="1">
    <source>
        <dbReference type="EMBL" id="KAA8915182.1"/>
    </source>
</evidence>
<dbReference type="EMBL" id="SWFS01000181">
    <property type="protein sequence ID" value="KAA8915182.1"/>
    <property type="molecule type" value="Genomic_DNA"/>
</dbReference>
<sequence length="113" mass="13282">MSNEQDRIAEYCLNGIWIKESEYFDQQKPFSRVLYVLERLVDWFDGTNINHQPHLANVDTQLSKSDTLLYHTLKNPEEDHSKSEASAPRLINFVQDEQPLRHDVLCLLSTKKH</sequence>
<keyword evidence="2" id="KW-1185">Reference proteome</keyword>
<dbReference type="Proteomes" id="UP000761534">
    <property type="component" value="Unassembled WGS sequence"/>
</dbReference>